<feature type="region of interest" description="Disordered" evidence="6">
    <location>
        <begin position="677"/>
        <end position="700"/>
    </location>
</feature>
<dbReference type="Gene3D" id="1.10.555.10">
    <property type="entry name" value="Rho GTPase activation protein"/>
    <property type="match status" value="1"/>
</dbReference>
<sequence length="888" mass="97363">MFKKTKKLYKKTKAFIQSSASGSSGSSARSQDEKEESEGRGESGGVGTGTEESGEEEEWVDCGGDEAAGDDDGGIDSANSKVDVRMEQLLAQVGVGPLVREQFLALGEEDRKSYTKAHNVRLWCTTFNVNGKPPPEEDDGGISKWLLAGGEVDIYAIGFQEIMPLTASNVLIADNNASLFGWECKIDQALNGTTKEEAEAFFQNGAGVQDIIASKSTRKYLPIMAKSLVGVYLTIWVKSELMTAVEQKEVVSVSCGVMRLLGNKGSVSIRLRVWDTYISFICVHLSSGESDQDRQRRYWDMGHIFQKSTLASHSDLESHYNILDSDFCFLFGDLNFRLNAEEDHIRHLIHQGSHMSLLESDQLAQGMQRKEILHGWNEGEITFPPTFKYIVGTNTYVGASGEESLAKASEEGEEDGDKKPQKKRSPAWCDRILWKATKPIKLFGYSDVADVKISDHKPVFGGFMVSMHQYLEEELDSAIHKARRLADLKEMEGRPQLELSNQFFDFGVVKFDKKVTQVAELANTGPVDAHWHLSVTGDKPDWLEVQPVQGKVSVGKTSEIVLTVHLDGGIGGSAGTMRGDSLETILVMSVAGSGDKFISITGTYKFSCFGVTPDRLCERKPYNSERVERLKSQYASSSTGTGSGPRPGEIAAAEEAMVKVKLQCEGEDDKLKCMLSLEGRGREGGGPKEEPGEDDRGGDPFEFVPIVPLELQNLVQYIAKSNGGRGLRMPNLVISPSYPSFETIEVTREAMDTDSAIPASVGPVDASLVLLMYLTSFPEPLLPKQVADVCSLCVPDSMASLDLLRNSMSKTSYGTFLYLMKFFRDVLKKGNAKGNGLTVEVLSATLASVFLTYEIASTGPLSQEGTLGYNDILKRRADFIRGFLVNVL</sequence>
<keyword evidence="4" id="KW-0967">Endosome</keyword>
<dbReference type="GO" id="GO:0007165">
    <property type="term" value="P:signal transduction"/>
    <property type="evidence" value="ECO:0007669"/>
    <property type="project" value="InterPro"/>
</dbReference>
<dbReference type="SUPFAM" id="SSF56219">
    <property type="entry name" value="DNase I-like"/>
    <property type="match status" value="1"/>
</dbReference>
<organism evidence="9 10">
    <name type="scientific">Chloropicon primus</name>
    <dbReference type="NCBI Taxonomy" id="1764295"/>
    <lineage>
        <taxon>Eukaryota</taxon>
        <taxon>Viridiplantae</taxon>
        <taxon>Chlorophyta</taxon>
        <taxon>Chloropicophyceae</taxon>
        <taxon>Chloropicales</taxon>
        <taxon>Chloropicaceae</taxon>
        <taxon>Chloropicon</taxon>
    </lineage>
</organism>
<dbReference type="Pfam" id="PF21310">
    <property type="entry name" value="OCRL-like_ASH"/>
    <property type="match status" value="1"/>
</dbReference>
<dbReference type="STRING" id="1764295.A0A5B8MJ16"/>
<dbReference type="Pfam" id="PF22669">
    <property type="entry name" value="Exo_endo_phos2"/>
    <property type="match status" value="1"/>
</dbReference>
<evidence type="ECO:0000259" key="8">
    <source>
        <dbReference type="SMART" id="SM00324"/>
    </source>
</evidence>
<dbReference type="PANTHER" id="PTHR11200:SF300">
    <property type="entry name" value="TYPE II INOSITOL 1,4,5-TRISPHOSPHATE 5-PHOSPHATASE"/>
    <property type="match status" value="1"/>
</dbReference>
<dbReference type="InterPro" id="IPR036691">
    <property type="entry name" value="Endo/exonu/phosph_ase_sf"/>
</dbReference>
<evidence type="ECO:0000313" key="9">
    <source>
        <dbReference type="EMBL" id="QDZ20453.1"/>
    </source>
</evidence>
<proteinExistence type="inferred from homology"/>
<name>A0A5B8MJ16_9CHLO</name>
<feature type="domain" description="Rho-GAP" evidence="8">
    <location>
        <begin position="705"/>
        <end position="888"/>
    </location>
</feature>
<keyword evidence="5" id="KW-0968">Cytoplasmic vesicle</keyword>
<keyword evidence="10" id="KW-1185">Reference proteome</keyword>
<gene>
    <name evidence="9" type="ORF">A3770_04p29710</name>
</gene>
<dbReference type="PANTHER" id="PTHR11200">
    <property type="entry name" value="INOSITOL 5-PHOSPHATASE"/>
    <property type="match status" value="1"/>
</dbReference>
<dbReference type="InterPro" id="IPR000198">
    <property type="entry name" value="RhoGAP_dom"/>
</dbReference>
<accession>A0A5B8MJ16</accession>
<feature type="compositionally biased region" description="Basic and acidic residues" evidence="6">
    <location>
        <begin position="679"/>
        <end position="699"/>
    </location>
</feature>
<evidence type="ECO:0000256" key="1">
    <source>
        <dbReference type="ARBA" id="ARBA00004146"/>
    </source>
</evidence>
<dbReference type="SMART" id="SM00128">
    <property type="entry name" value="IPPc"/>
    <property type="match status" value="1"/>
</dbReference>
<protein>
    <submittedName>
        <fullName evidence="9">Inositol polyphosphate phosphatase</fullName>
    </submittedName>
</protein>
<evidence type="ECO:0000313" key="10">
    <source>
        <dbReference type="Proteomes" id="UP000316726"/>
    </source>
</evidence>
<dbReference type="Gene3D" id="3.60.10.10">
    <property type="entry name" value="Endonuclease/exonuclease/phosphatase"/>
    <property type="match status" value="1"/>
</dbReference>
<dbReference type="InterPro" id="IPR000300">
    <property type="entry name" value="IPPc"/>
</dbReference>
<evidence type="ECO:0000256" key="2">
    <source>
        <dbReference type="ARBA" id="ARBA00004580"/>
    </source>
</evidence>
<dbReference type="SUPFAM" id="SSF48350">
    <property type="entry name" value="GTPase activation domain, GAP"/>
    <property type="match status" value="1"/>
</dbReference>
<dbReference type="InterPro" id="IPR046985">
    <property type="entry name" value="IP5"/>
</dbReference>
<feature type="compositionally biased region" description="Low complexity" evidence="6">
    <location>
        <begin position="636"/>
        <end position="648"/>
    </location>
</feature>
<dbReference type="GO" id="GO:0031901">
    <property type="term" value="C:early endosome membrane"/>
    <property type="evidence" value="ECO:0007669"/>
    <property type="project" value="UniProtKB-SubCell"/>
</dbReference>
<dbReference type="Proteomes" id="UP000316726">
    <property type="component" value="Chromosome 4"/>
</dbReference>
<dbReference type="Gene3D" id="2.60.40.10">
    <property type="entry name" value="Immunoglobulins"/>
    <property type="match status" value="1"/>
</dbReference>
<dbReference type="OrthoDB" id="62798at2759"/>
<evidence type="ECO:0000256" key="3">
    <source>
        <dbReference type="ARBA" id="ARBA00010768"/>
    </source>
</evidence>
<reference evidence="9 10" key="1">
    <citation type="submission" date="2018-07" db="EMBL/GenBank/DDBJ databases">
        <title>The complete nuclear genome of the prasinophyte Chloropicon primus (CCMP1205).</title>
        <authorList>
            <person name="Pombert J.-F."/>
            <person name="Otis C."/>
            <person name="Turmel M."/>
            <person name="Lemieux C."/>
        </authorList>
    </citation>
    <scope>NUCLEOTIDE SEQUENCE [LARGE SCALE GENOMIC DNA]</scope>
    <source>
        <strain evidence="9 10">CCMP1205</strain>
    </source>
</reference>
<dbReference type="GO" id="GO:0004439">
    <property type="term" value="F:phosphatidylinositol-4,5-bisphosphate 5-phosphatase activity"/>
    <property type="evidence" value="ECO:0007669"/>
    <property type="project" value="TreeGrafter"/>
</dbReference>
<dbReference type="InterPro" id="IPR008936">
    <property type="entry name" value="Rho_GTPase_activation_prot"/>
</dbReference>
<dbReference type="EMBL" id="CP031037">
    <property type="protein sequence ID" value="QDZ20453.1"/>
    <property type="molecule type" value="Genomic_DNA"/>
</dbReference>
<dbReference type="InterPro" id="IPR013783">
    <property type="entry name" value="Ig-like_fold"/>
</dbReference>
<comment type="subcellular location">
    <subcellularLocation>
        <location evidence="2">Cytoplasmic vesicle</location>
        <location evidence="2">Phagosome membrane</location>
    </subcellularLocation>
    <subcellularLocation>
        <location evidence="1">Early endosome membrane</location>
    </subcellularLocation>
</comment>
<dbReference type="AlphaFoldDB" id="A0A5B8MJ16"/>
<dbReference type="InterPro" id="IPR048869">
    <property type="entry name" value="OCRL-1_2_ASH"/>
</dbReference>
<evidence type="ECO:0000256" key="5">
    <source>
        <dbReference type="ARBA" id="ARBA00023329"/>
    </source>
</evidence>
<dbReference type="GO" id="GO:0030670">
    <property type="term" value="C:phagocytic vesicle membrane"/>
    <property type="evidence" value="ECO:0007669"/>
    <property type="project" value="UniProtKB-SubCell"/>
</dbReference>
<feature type="region of interest" description="Disordered" evidence="6">
    <location>
        <begin position="17"/>
        <end position="78"/>
    </location>
</feature>
<feature type="region of interest" description="Disordered" evidence="6">
    <location>
        <begin position="628"/>
        <end position="648"/>
    </location>
</feature>
<evidence type="ECO:0000256" key="4">
    <source>
        <dbReference type="ARBA" id="ARBA00022753"/>
    </source>
</evidence>
<dbReference type="GO" id="GO:0046856">
    <property type="term" value="P:phosphatidylinositol dephosphorylation"/>
    <property type="evidence" value="ECO:0007669"/>
    <property type="project" value="InterPro"/>
</dbReference>
<dbReference type="SMART" id="SM00324">
    <property type="entry name" value="RhoGAP"/>
    <property type="match status" value="1"/>
</dbReference>
<comment type="similarity">
    <text evidence="3">Belongs to the inositol polyphosphate 5-phosphatase family.</text>
</comment>
<feature type="compositionally biased region" description="Acidic residues" evidence="6">
    <location>
        <begin position="52"/>
        <end position="74"/>
    </location>
</feature>
<feature type="domain" description="Inositol polyphosphate-related phosphatase" evidence="7">
    <location>
        <begin position="118"/>
        <end position="471"/>
    </location>
</feature>
<evidence type="ECO:0000256" key="6">
    <source>
        <dbReference type="SAM" id="MobiDB-lite"/>
    </source>
</evidence>
<evidence type="ECO:0000259" key="7">
    <source>
        <dbReference type="SMART" id="SM00128"/>
    </source>
</evidence>
<feature type="compositionally biased region" description="Low complexity" evidence="6">
    <location>
        <begin position="18"/>
        <end position="29"/>
    </location>
</feature>